<dbReference type="SUPFAM" id="SSF49482">
    <property type="entry name" value="Aromatic compound dioxygenase"/>
    <property type="match status" value="1"/>
</dbReference>
<organism evidence="4 5">
    <name type="scientific">Variovorax paradoxus</name>
    <dbReference type="NCBI Taxonomy" id="34073"/>
    <lineage>
        <taxon>Bacteria</taxon>
        <taxon>Pseudomonadati</taxon>
        <taxon>Pseudomonadota</taxon>
        <taxon>Betaproteobacteria</taxon>
        <taxon>Burkholderiales</taxon>
        <taxon>Comamonadaceae</taxon>
        <taxon>Variovorax</taxon>
    </lineage>
</organism>
<evidence type="ECO:0000313" key="5">
    <source>
        <dbReference type="Proteomes" id="UP000077852"/>
    </source>
</evidence>
<dbReference type="CDD" id="cd03457">
    <property type="entry name" value="intradiol_dioxygenase_like"/>
    <property type="match status" value="1"/>
</dbReference>
<dbReference type="InterPro" id="IPR006311">
    <property type="entry name" value="TAT_signal"/>
</dbReference>
<gene>
    <name evidence="4" type="ORF">A3K87_01205</name>
</gene>
<protein>
    <submittedName>
        <fullName evidence="4">Intradiol ring-cleavage dioxygenase</fullName>
    </submittedName>
</protein>
<dbReference type="PROSITE" id="PS51318">
    <property type="entry name" value="TAT"/>
    <property type="match status" value="1"/>
</dbReference>
<keyword evidence="4" id="KW-0560">Oxidoreductase</keyword>
<dbReference type="RefSeq" id="WP_081267894.1">
    <property type="nucleotide sequence ID" value="NZ_LVHG01000040.1"/>
</dbReference>
<evidence type="ECO:0000313" key="4">
    <source>
        <dbReference type="EMBL" id="OAK64139.1"/>
    </source>
</evidence>
<comment type="caution">
    <text evidence="4">The sequence shown here is derived from an EMBL/GenBank/DDBJ whole genome shotgun (WGS) entry which is preliminary data.</text>
</comment>
<dbReference type="GO" id="GO:0016702">
    <property type="term" value="F:oxidoreductase activity, acting on single donors with incorporation of molecular oxygen, incorporation of two atoms of oxygen"/>
    <property type="evidence" value="ECO:0007669"/>
    <property type="project" value="InterPro"/>
</dbReference>
<evidence type="ECO:0000256" key="2">
    <source>
        <dbReference type="SAM" id="SignalP"/>
    </source>
</evidence>
<dbReference type="PANTHER" id="PTHR34315:SF1">
    <property type="entry name" value="INTRADIOL RING-CLEAVAGE DIOXYGENASES DOMAIN-CONTAINING PROTEIN-RELATED"/>
    <property type="match status" value="1"/>
</dbReference>
<name>A0AA91IB52_VARPD</name>
<feature type="region of interest" description="Disordered" evidence="1">
    <location>
        <begin position="228"/>
        <end position="286"/>
    </location>
</feature>
<evidence type="ECO:0000256" key="1">
    <source>
        <dbReference type="SAM" id="MobiDB-lite"/>
    </source>
</evidence>
<dbReference type="PANTHER" id="PTHR34315">
    <property type="match status" value="1"/>
</dbReference>
<dbReference type="Gene3D" id="2.60.130.10">
    <property type="entry name" value="Aromatic compound dioxygenase"/>
    <property type="match status" value="1"/>
</dbReference>
<dbReference type="Proteomes" id="UP000077852">
    <property type="component" value="Unassembled WGS sequence"/>
</dbReference>
<dbReference type="GO" id="GO:0008199">
    <property type="term" value="F:ferric iron binding"/>
    <property type="evidence" value="ECO:0007669"/>
    <property type="project" value="InterPro"/>
</dbReference>
<reference evidence="4 5" key="1">
    <citation type="submission" date="2016-03" db="EMBL/GenBank/DDBJ databases">
        <title>Genome sequence of Variovorax paradoxus KB5.</title>
        <authorList>
            <person name="Jeong H."/>
            <person name="Hong C.E."/>
            <person name="Jo S.H."/>
            <person name="Park J.M."/>
        </authorList>
    </citation>
    <scope>NUCLEOTIDE SEQUENCE [LARGE SCALE GENOMIC DNA]</scope>
    <source>
        <strain evidence="4 5">KB5</strain>
    </source>
</reference>
<feature type="chain" id="PRO_5041654976" evidence="2">
    <location>
        <begin position="34"/>
        <end position="286"/>
    </location>
</feature>
<keyword evidence="4" id="KW-0223">Dioxygenase</keyword>
<feature type="domain" description="Intradiol ring-cleavage dioxygenases" evidence="3">
    <location>
        <begin position="46"/>
        <end position="164"/>
    </location>
</feature>
<feature type="signal peptide" evidence="2">
    <location>
        <begin position="1"/>
        <end position="33"/>
    </location>
</feature>
<evidence type="ECO:0000259" key="3">
    <source>
        <dbReference type="Pfam" id="PF00775"/>
    </source>
</evidence>
<dbReference type="EMBL" id="LVHG01000040">
    <property type="protein sequence ID" value="OAK64139.1"/>
    <property type="molecule type" value="Genomic_DNA"/>
</dbReference>
<sequence>MTHHDTSSIGRRGLLATLGAATLAAASSRPAEAAAPGLPLTAQTTEGPYYLDVAQVRRDITEGLQGVPLDVRFTVCDAAGKPLPGLRVDIWHCDAQGRYSGFPAQGDDRSGAFEGKTFLRGSQFTGRDGTAAFATVYPGWYAGRTTHIHMKVFKGARAVLTSQFFLPDALSEFLYTQVPLYQRSRVRDTLNSVDGIALRAGDTVLGAVREERQRYVATLALVVDPAADPVVDRPPRPGAMPPPQGTQGAKGAPGMPAMGVGGRPVHPRALEGAARIRALVPPRTTG</sequence>
<dbReference type="InterPro" id="IPR015889">
    <property type="entry name" value="Intradiol_dOase_core"/>
</dbReference>
<dbReference type="AlphaFoldDB" id="A0AA91IB52"/>
<accession>A0AA91IB52</accession>
<dbReference type="Pfam" id="PF00775">
    <property type="entry name" value="Dioxygenase_C"/>
    <property type="match status" value="1"/>
</dbReference>
<proteinExistence type="predicted"/>
<keyword evidence="2" id="KW-0732">Signal</keyword>
<dbReference type="InterPro" id="IPR000627">
    <property type="entry name" value="Intradiol_dOase_C"/>
</dbReference>
<feature type="compositionally biased region" description="Low complexity" evidence="1">
    <location>
        <begin position="249"/>
        <end position="258"/>
    </location>
</feature>